<name>X7YIF8_MYCXE</name>
<organism evidence="1">
    <name type="scientific">Mycobacterium xenopi 4042</name>
    <dbReference type="NCBI Taxonomy" id="1299334"/>
    <lineage>
        <taxon>Bacteria</taxon>
        <taxon>Bacillati</taxon>
        <taxon>Actinomycetota</taxon>
        <taxon>Actinomycetes</taxon>
        <taxon>Mycobacteriales</taxon>
        <taxon>Mycobacteriaceae</taxon>
        <taxon>Mycobacterium</taxon>
    </lineage>
</organism>
<proteinExistence type="predicted"/>
<accession>X7YIF8</accession>
<gene>
    <name evidence="1" type="ORF">I553_0458</name>
</gene>
<protein>
    <submittedName>
        <fullName evidence="1">Uncharacterized protein</fullName>
    </submittedName>
</protein>
<sequence length="42" mass="5014">MLVNRIRLDGCRHRTGRHDQAYPRQRYPHPPHPLLLTCSTLH</sequence>
<dbReference type="PATRIC" id="fig|1299334.3.peg.10041"/>
<dbReference type="EMBL" id="JAOB01000093">
    <property type="protein sequence ID" value="EUA06611.1"/>
    <property type="molecule type" value="Genomic_DNA"/>
</dbReference>
<dbReference type="AlphaFoldDB" id="X7YIF8"/>
<reference evidence="1" key="1">
    <citation type="submission" date="2014-01" db="EMBL/GenBank/DDBJ databases">
        <authorList>
            <person name="Brown-Elliot B."/>
            <person name="Wallace R."/>
            <person name="Lenaerts A."/>
            <person name="Ordway D."/>
            <person name="DeGroote M.A."/>
            <person name="Parker T."/>
            <person name="Sizemore C."/>
            <person name="Tallon L.J."/>
            <person name="Sadzewicz L.K."/>
            <person name="Sengamalay N."/>
            <person name="Fraser C.M."/>
            <person name="Hine E."/>
            <person name="Shefchek K.A."/>
            <person name="Das S.P."/>
            <person name="Tettelin H."/>
        </authorList>
    </citation>
    <scope>NUCLEOTIDE SEQUENCE [LARGE SCALE GENOMIC DNA]</scope>
    <source>
        <strain evidence="1">4042</strain>
    </source>
</reference>
<evidence type="ECO:0000313" key="1">
    <source>
        <dbReference type="EMBL" id="EUA06611.1"/>
    </source>
</evidence>
<comment type="caution">
    <text evidence="1">The sequence shown here is derived from an EMBL/GenBank/DDBJ whole genome shotgun (WGS) entry which is preliminary data.</text>
</comment>